<evidence type="ECO:0000259" key="3">
    <source>
        <dbReference type="Pfam" id="PF18705"/>
    </source>
</evidence>
<keyword evidence="5" id="KW-1185">Reference proteome</keyword>
<feature type="transmembrane region" description="Helical" evidence="1">
    <location>
        <begin position="48"/>
        <end position="67"/>
    </location>
</feature>
<dbReference type="InterPro" id="IPR040680">
    <property type="entry name" value="DUF5643"/>
</dbReference>
<evidence type="ECO:0008006" key="6">
    <source>
        <dbReference type="Google" id="ProtNLM"/>
    </source>
</evidence>
<dbReference type="Pfam" id="PF18705">
    <property type="entry name" value="DUF5643"/>
    <property type="match status" value="1"/>
</dbReference>
<dbReference type="AlphaFoldDB" id="A0A098EHI2"/>
<organism evidence="4 5">
    <name type="scientific">Planococcus massiliensis</name>
    <dbReference type="NCBI Taxonomy" id="1499687"/>
    <lineage>
        <taxon>Bacteria</taxon>
        <taxon>Bacillati</taxon>
        <taxon>Bacillota</taxon>
        <taxon>Bacilli</taxon>
        <taxon>Bacillales</taxon>
        <taxon>Caryophanaceae</taxon>
        <taxon>Planococcus</taxon>
    </lineage>
</organism>
<evidence type="ECO:0000313" key="4">
    <source>
        <dbReference type="EMBL" id="CEG21277.1"/>
    </source>
</evidence>
<dbReference type="OrthoDB" id="2541898at2"/>
<dbReference type="Proteomes" id="UP000043699">
    <property type="component" value="Unassembled WGS sequence"/>
</dbReference>
<protein>
    <recommendedName>
        <fullName evidence="6">DUF4179 domain-containing protein</fullName>
    </recommendedName>
</protein>
<accession>A0A098EHI2</accession>
<dbReference type="STRING" id="1499687.BN1080_00184"/>
<dbReference type="EMBL" id="CCXS01000001">
    <property type="protein sequence ID" value="CEG21277.1"/>
    <property type="molecule type" value="Genomic_DNA"/>
</dbReference>
<sequence length="341" mass="38102">MKEQYKNWFDLDIDNIDLKPLSAHQKNDIKTYVLNTNQYKKKQFNMRLLAAAAILGLSVVTASYFALPTVAGQIPFMQNVLTYFEDEELPGTYSDLATVVNQVQTSNGIDVMIENAVYDGTNVMITYAIQTELALGDDPIAEGWLDIIESSGFGGTGSIEKINDTTYVGLEKVTPYFKKENPEEIHVKWIPQAFTNNQTSEQIEGDWQFEFKLTQLATNLLPLGKTIQAEGIKLTMVSIERSEMAAVLQYEFDVEESILQKWPGVSIEMSEVKDNLGNVYEVNGNGGVSYDNGASNETKATIYSLDERATSLTITPEIYYSKEMGEGLETVPMDPIKIDLD</sequence>
<feature type="domain" description="DUF4179" evidence="2">
    <location>
        <begin position="41"/>
        <end position="130"/>
    </location>
</feature>
<dbReference type="RefSeq" id="WP_052649675.1">
    <property type="nucleotide sequence ID" value="NZ_CCXS01000001.1"/>
</dbReference>
<reference evidence="4 5" key="1">
    <citation type="submission" date="2014-09" db="EMBL/GenBank/DDBJ databases">
        <authorList>
            <person name="Urmite Genomes Urmite Genomes"/>
        </authorList>
    </citation>
    <scope>NUCLEOTIDE SEQUENCE [LARGE SCALE GENOMIC DNA]</scope>
    <source>
        <strain evidence="4 5">ES2</strain>
    </source>
</reference>
<evidence type="ECO:0000256" key="1">
    <source>
        <dbReference type="SAM" id="Phobius"/>
    </source>
</evidence>
<feature type="domain" description="DUF5643" evidence="3">
    <location>
        <begin position="220"/>
        <end position="340"/>
    </location>
</feature>
<keyword evidence="1" id="KW-1133">Transmembrane helix</keyword>
<evidence type="ECO:0000259" key="2">
    <source>
        <dbReference type="Pfam" id="PF13786"/>
    </source>
</evidence>
<dbReference type="Gene3D" id="2.60.40.1640">
    <property type="entry name" value="Conserved domain protein"/>
    <property type="match status" value="1"/>
</dbReference>
<gene>
    <name evidence="4" type="ORF">BN1080_00184</name>
</gene>
<evidence type="ECO:0000313" key="5">
    <source>
        <dbReference type="Proteomes" id="UP000043699"/>
    </source>
</evidence>
<keyword evidence="1" id="KW-0812">Transmembrane</keyword>
<dbReference type="Gene3D" id="2.60.40.1630">
    <property type="entry name" value="bacillus anthracis domain"/>
    <property type="match status" value="1"/>
</dbReference>
<dbReference type="Pfam" id="PF13786">
    <property type="entry name" value="DUF4179"/>
    <property type="match status" value="1"/>
</dbReference>
<dbReference type="InterPro" id="IPR025436">
    <property type="entry name" value="DUF4179"/>
</dbReference>
<keyword evidence="1" id="KW-0472">Membrane</keyword>
<name>A0A098EHI2_9BACL</name>
<proteinExistence type="predicted"/>